<sequence length="378" mass="42901">MDDSPIQFELIHIDRYTGARRGRIITKHGIVETPVFMPVGTNATVKTLTNSLLNDINSEIILANAFHLYLRPGLEILEHFKGLHNFMNWEKPILTDSGGFQIFSLPHTKLTDEKVIFKSPLDGSQIELTPEKSLDIQKVIGSDIAMVLDVCINSLSGYDAVKDSVQKTFNWALRSKRYHNNNHNNGQALFGIFQGGLFEDLRELSLSQITSLDFDGYALGGLAVGEKYQDSEKILKAFGNKLPENKPRYIMGIGSPTMMFLSVENGMDMFDCVLPTRMGRHGTALTWKGKLNLKSSLVKFDQKPIDEECDCYTCKNHSRGYIHHLFKKDEVLGKVLLSIHNLRFNISLVEKMREAIENDDFKFFKDEFFKSSTYSLTN</sequence>
<dbReference type="Pfam" id="PF01702">
    <property type="entry name" value="TGT"/>
    <property type="match status" value="1"/>
</dbReference>
<comment type="cofactor">
    <cofactor evidence="4">
        <name>Zn(2+)</name>
        <dbReference type="ChEBI" id="CHEBI:29105"/>
    </cofactor>
    <text evidence="4">Binds 1 zinc ion per subunit.</text>
</comment>
<protein>
    <recommendedName>
        <fullName evidence="4">Queuine tRNA-ribosyltransferase</fullName>
        <ecNumber evidence="4">2.4.2.29</ecNumber>
    </recommendedName>
    <alternativeName>
        <fullName evidence="4">Guanine insertion enzyme</fullName>
    </alternativeName>
    <alternativeName>
        <fullName evidence="4">tRNA-guanine transglycosylase</fullName>
    </alternativeName>
</protein>
<feature type="binding site" evidence="4">
    <location>
        <position position="314"/>
    </location>
    <ligand>
        <name>Zn(2+)</name>
        <dbReference type="ChEBI" id="CHEBI:29105"/>
    </ligand>
</feature>
<evidence type="ECO:0000256" key="1">
    <source>
        <dbReference type="ARBA" id="ARBA00022676"/>
    </source>
</evidence>
<keyword evidence="4" id="KW-0862">Zinc</keyword>
<keyword evidence="3 4" id="KW-0819">tRNA processing</keyword>
<keyword evidence="1 4" id="KW-0328">Glycosyltransferase</keyword>
<feature type="active site" description="Proton acceptor" evidence="4">
    <location>
        <position position="96"/>
    </location>
</feature>
<dbReference type="SUPFAM" id="SSF51713">
    <property type="entry name" value="tRNA-guanine transglycosylase"/>
    <property type="match status" value="1"/>
</dbReference>
<dbReference type="InterPro" id="IPR004803">
    <property type="entry name" value="TGT"/>
</dbReference>
<keyword evidence="2 4" id="KW-0808">Transferase</keyword>
<organism evidence="6 7">
    <name type="scientific">Petrotoga olearia DSM 13574</name>
    <dbReference type="NCBI Taxonomy" id="1122955"/>
    <lineage>
        <taxon>Bacteria</taxon>
        <taxon>Thermotogati</taxon>
        <taxon>Thermotogota</taxon>
        <taxon>Thermotogae</taxon>
        <taxon>Petrotogales</taxon>
        <taxon>Petrotogaceae</taxon>
        <taxon>Petrotoga</taxon>
    </lineage>
</organism>
<comment type="catalytic activity">
    <reaction evidence="4">
        <text>7-aminomethyl-7-carbaguanine + guanosine(34) in tRNA = 7-aminomethyl-7-carbaguanosine(34) in tRNA + guanine</text>
        <dbReference type="Rhea" id="RHEA:24104"/>
        <dbReference type="Rhea" id="RHEA-COMP:10341"/>
        <dbReference type="Rhea" id="RHEA-COMP:10342"/>
        <dbReference type="ChEBI" id="CHEBI:16235"/>
        <dbReference type="ChEBI" id="CHEBI:58703"/>
        <dbReference type="ChEBI" id="CHEBI:74269"/>
        <dbReference type="ChEBI" id="CHEBI:82833"/>
        <dbReference type="EC" id="2.4.2.29"/>
    </reaction>
</comment>
<evidence type="ECO:0000256" key="3">
    <source>
        <dbReference type="ARBA" id="ARBA00022694"/>
    </source>
</evidence>
<dbReference type="InterPro" id="IPR002616">
    <property type="entry name" value="tRNA_ribo_trans-like"/>
</dbReference>
<dbReference type="GO" id="GO:0008616">
    <property type="term" value="P:tRNA queuosine(34) biosynthetic process"/>
    <property type="evidence" value="ECO:0007669"/>
    <property type="project" value="UniProtKB-UniRule"/>
</dbReference>
<proteinExistence type="inferred from homology"/>
<dbReference type="Proteomes" id="UP000236434">
    <property type="component" value="Unassembled WGS sequence"/>
</dbReference>
<dbReference type="HAMAP" id="MF_00168">
    <property type="entry name" value="Q_tRNA_Tgt"/>
    <property type="match status" value="1"/>
</dbReference>
<feature type="domain" description="tRNA-guanine(15) transglycosylase-like" evidence="5">
    <location>
        <begin position="17"/>
        <end position="371"/>
    </location>
</feature>
<evidence type="ECO:0000313" key="7">
    <source>
        <dbReference type="Proteomes" id="UP000236434"/>
    </source>
</evidence>
<dbReference type="GO" id="GO:0046872">
    <property type="term" value="F:metal ion binding"/>
    <property type="evidence" value="ECO:0007669"/>
    <property type="project" value="UniProtKB-KW"/>
</dbReference>
<feature type="region of interest" description="RNA binding; important for wobble base 34 recognition" evidence="4">
    <location>
        <begin position="276"/>
        <end position="280"/>
    </location>
</feature>
<keyword evidence="4" id="KW-0479">Metal-binding</keyword>
<feature type="binding site" evidence="4">
    <location>
        <position position="311"/>
    </location>
    <ligand>
        <name>Zn(2+)</name>
        <dbReference type="ChEBI" id="CHEBI:29105"/>
    </ligand>
</feature>
<keyword evidence="4" id="KW-0671">Queuosine biosynthesis</keyword>
<name>A0A2K1P5C8_9BACT</name>
<dbReference type="Gene3D" id="3.20.20.105">
    <property type="entry name" value="Queuine tRNA-ribosyltransferase-like"/>
    <property type="match status" value="1"/>
</dbReference>
<dbReference type="RefSeq" id="WP_103066226.1">
    <property type="nucleotide sequence ID" value="NZ_AZRL01000003.1"/>
</dbReference>
<feature type="binding site" evidence="4">
    <location>
        <position position="309"/>
    </location>
    <ligand>
        <name>Zn(2+)</name>
        <dbReference type="ChEBI" id="CHEBI:29105"/>
    </ligand>
</feature>
<evidence type="ECO:0000259" key="5">
    <source>
        <dbReference type="Pfam" id="PF01702"/>
    </source>
</evidence>
<dbReference type="EC" id="2.4.2.29" evidence="4"/>
<dbReference type="NCBIfam" id="TIGR00430">
    <property type="entry name" value="Q_tRNA_tgt"/>
    <property type="match status" value="1"/>
</dbReference>
<feature type="region of interest" description="RNA binding" evidence="4">
    <location>
        <begin position="252"/>
        <end position="258"/>
    </location>
</feature>
<evidence type="ECO:0000313" key="6">
    <source>
        <dbReference type="EMBL" id="PNR97998.1"/>
    </source>
</evidence>
<feature type="binding site" evidence="4">
    <location>
        <position position="221"/>
    </location>
    <ligand>
        <name>substrate</name>
    </ligand>
</feature>
<feature type="binding site" evidence="4">
    <location>
        <position position="194"/>
    </location>
    <ligand>
        <name>substrate</name>
    </ligand>
</feature>
<evidence type="ECO:0000256" key="4">
    <source>
        <dbReference type="HAMAP-Rule" id="MF_00168"/>
    </source>
</evidence>
<dbReference type="EMBL" id="AZRL01000003">
    <property type="protein sequence ID" value="PNR97998.1"/>
    <property type="molecule type" value="Genomic_DNA"/>
</dbReference>
<dbReference type="PANTHER" id="PTHR46499">
    <property type="entry name" value="QUEUINE TRNA-RIBOSYLTRANSFERASE"/>
    <property type="match status" value="1"/>
</dbReference>
<comment type="similarity">
    <text evidence="4">Belongs to the queuine tRNA-ribosyltransferase family.</text>
</comment>
<dbReference type="GO" id="GO:0008479">
    <property type="term" value="F:tRNA-guanosine(34) queuine transglycosylase activity"/>
    <property type="evidence" value="ECO:0007669"/>
    <property type="project" value="UniProtKB-UniRule"/>
</dbReference>
<accession>A0A2K1P5C8</accession>
<comment type="subunit">
    <text evidence="4">Homodimer. Within each dimer, one monomer is responsible for RNA recognition and catalysis, while the other monomer binds to the replacement base PreQ1.</text>
</comment>
<comment type="caution">
    <text evidence="6">The sequence shown here is derived from an EMBL/GenBank/DDBJ whole genome shotgun (WGS) entry which is preliminary data.</text>
</comment>
<feature type="binding site" evidence="4">
    <location>
        <begin position="96"/>
        <end position="100"/>
    </location>
    <ligand>
        <name>substrate</name>
    </ligand>
</feature>
<evidence type="ECO:0000256" key="2">
    <source>
        <dbReference type="ARBA" id="ARBA00022679"/>
    </source>
</evidence>
<feature type="binding site" evidence="4">
    <location>
        <position position="149"/>
    </location>
    <ligand>
        <name>substrate</name>
    </ligand>
</feature>
<dbReference type="InterPro" id="IPR036511">
    <property type="entry name" value="TGT-like_sf"/>
</dbReference>
<feature type="active site" description="Nucleophile" evidence="4">
    <location>
        <position position="271"/>
    </location>
</feature>
<feature type="binding site" evidence="4">
    <location>
        <position position="340"/>
    </location>
    <ligand>
        <name>Zn(2+)</name>
        <dbReference type="ChEBI" id="CHEBI:29105"/>
    </ligand>
</feature>
<comment type="function">
    <text evidence="4">Catalyzes the base-exchange of a guanine (G) residue with the queuine precursor 7-aminomethyl-7-deazaguanine (PreQ1) at position 34 (anticodon wobble position) in tRNAs with GU(N) anticodons (tRNA-Asp, -Asn, -His and -Tyr). Catalysis occurs through a double-displacement mechanism. The nucleophile active site attacks the C1' of nucleotide 34 to detach the guanine base from the RNA, forming a covalent enzyme-RNA intermediate. The proton acceptor active site deprotonates the incoming PreQ1, allowing a nucleophilic attack on the C1' of the ribose to form the product. After dissociation, two additional enzymatic reactions on the tRNA convert PreQ1 to queuine (Q), resulting in the hypermodified nucleoside queuosine (7-(((4,5-cis-dihydroxy-2-cyclopenten-1-yl)amino)methyl)-7-deazaguanosine).</text>
</comment>
<dbReference type="AlphaFoldDB" id="A0A2K1P5C8"/>
<comment type="pathway">
    <text evidence="4">tRNA modification; tRNA-queuosine biosynthesis.</text>
</comment>
<gene>
    <name evidence="4 6" type="primary">tgt</name>
    <name evidence="6" type="ORF">X929_01115</name>
</gene>
<dbReference type="UniPathway" id="UPA00392"/>
<dbReference type="InterPro" id="IPR050076">
    <property type="entry name" value="ArchSynthase1/Queuine_TRR"/>
</dbReference>
<dbReference type="NCBIfam" id="TIGR00449">
    <property type="entry name" value="tgt_general"/>
    <property type="match status" value="1"/>
</dbReference>
<dbReference type="PANTHER" id="PTHR46499:SF1">
    <property type="entry name" value="QUEUINE TRNA-RIBOSYLTRANSFERASE"/>
    <property type="match status" value="1"/>
</dbReference>
<dbReference type="OrthoDB" id="9805417at2"/>
<dbReference type="GO" id="GO:0005829">
    <property type="term" value="C:cytosol"/>
    <property type="evidence" value="ECO:0007669"/>
    <property type="project" value="TreeGrafter"/>
</dbReference>
<reference evidence="6 7" key="1">
    <citation type="submission" date="2013-12" db="EMBL/GenBank/DDBJ databases">
        <title>Comparative genomics of Petrotoga isolates.</title>
        <authorList>
            <person name="Nesbo C.L."/>
            <person name="Charchuk R."/>
            <person name="Chow K."/>
        </authorList>
    </citation>
    <scope>NUCLEOTIDE SEQUENCE [LARGE SCALE GENOMIC DNA]</scope>
    <source>
        <strain evidence="6 7">DSM 13574</strain>
    </source>
</reference>